<dbReference type="InterPro" id="IPR051169">
    <property type="entry name" value="NADH-Q_oxidoreductase"/>
</dbReference>
<name>A0A1X7MZH6_9LACT</name>
<dbReference type="InterPro" id="IPR023753">
    <property type="entry name" value="FAD/NAD-binding_dom"/>
</dbReference>
<keyword evidence="5" id="KW-0560">Oxidoreductase</keyword>
<dbReference type="Gene3D" id="3.50.50.100">
    <property type="match status" value="1"/>
</dbReference>
<evidence type="ECO:0000256" key="5">
    <source>
        <dbReference type="ARBA" id="ARBA00023002"/>
    </source>
</evidence>
<keyword evidence="8" id="KW-1185">Reference proteome</keyword>
<dbReference type="RefSeq" id="WP_085559280.1">
    <property type="nucleotide sequence ID" value="NZ_FOAH01000001.1"/>
</dbReference>
<comment type="similarity">
    <text evidence="2">Belongs to the NADH dehydrogenase family.</text>
</comment>
<sequence>MSKLVLIGGGHAHLIFLRELLTTSIPHEIVLISADPYQYYSGMFSGFTEGLYEMEDIRVNIEQLCDRASVKFVADTIIGLNPIDKTIEGSSGHTYSFDTISINIGSSISKLVNSTAIKSIKPNYKFATSIEAFRLGEQPVVIGGGSAGVELALSTAAWRKTNKKEANVKLISSSPLLSSYGKKASIKIRQVAKRKGLEVFENERIEHLNQNFLITDRNHNIKWSHLLSLTGPVASPLFTENVLLRDAIGFLLVKNTLQHKQYPFIFGAGDCATVEEYPLLPKNGVYAVRQGQLLTQNLKRYLENQDLLPFIPQKRFLSILSTGNQEGLLTYGPFYLHGKIPWRIKHHIDKRFIDSFRF</sequence>
<feature type="domain" description="FAD/NAD(P)-binding" evidence="6">
    <location>
        <begin position="3"/>
        <end position="291"/>
    </location>
</feature>
<dbReference type="GO" id="GO:0019646">
    <property type="term" value="P:aerobic electron transport chain"/>
    <property type="evidence" value="ECO:0007669"/>
    <property type="project" value="TreeGrafter"/>
</dbReference>
<dbReference type="EMBL" id="FXBJ01000002">
    <property type="protein sequence ID" value="SMH29721.1"/>
    <property type="molecule type" value="Genomic_DNA"/>
</dbReference>
<dbReference type="SUPFAM" id="SSF51905">
    <property type="entry name" value="FAD/NAD(P)-binding domain"/>
    <property type="match status" value="2"/>
</dbReference>
<dbReference type="Proteomes" id="UP000193435">
    <property type="component" value="Unassembled WGS sequence"/>
</dbReference>
<evidence type="ECO:0000256" key="1">
    <source>
        <dbReference type="ARBA" id="ARBA00001974"/>
    </source>
</evidence>
<evidence type="ECO:0000256" key="4">
    <source>
        <dbReference type="ARBA" id="ARBA00022827"/>
    </source>
</evidence>
<comment type="cofactor">
    <cofactor evidence="1">
        <name>FAD</name>
        <dbReference type="ChEBI" id="CHEBI:57692"/>
    </cofactor>
</comment>
<evidence type="ECO:0000313" key="8">
    <source>
        <dbReference type="Proteomes" id="UP000193435"/>
    </source>
</evidence>
<protein>
    <submittedName>
        <fullName evidence="7">NADH dehydrogenase, FAD-containing subunit</fullName>
    </submittedName>
</protein>
<dbReference type="GO" id="GO:0003955">
    <property type="term" value="F:NAD(P)H dehydrogenase (quinone) activity"/>
    <property type="evidence" value="ECO:0007669"/>
    <property type="project" value="TreeGrafter"/>
</dbReference>
<dbReference type="InterPro" id="IPR036188">
    <property type="entry name" value="FAD/NAD-bd_sf"/>
</dbReference>
<evidence type="ECO:0000256" key="2">
    <source>
        <dbReference type="ARBA" id="ARBA00005272"/>
    </source>
</evidence>
<proteinExistence type="inferred from homology"/>
<dbReference type="STRING" id="1073423.SAMN04488700_1089"/>
<dbReference type="AlphaFoldDB" id="A0A1X7MZH6"/>
<keyword evidence="4" id="KW-0274">FAD</keyword>
<accession>A0A1X7MZH6</accession>
<evidence type="ECO:0000313" key="7">
    <source>
        <dbReference type="EMBL" id="SMH29721.1"/>
    </source>
</evidence>
<gene>
    <name evidence="7" type="ORF">SAMN04488700_1089</name>
</gene>
<dbReference type="OrthoDB" id="9772934at2"/>
<evidence type="ECO:0000256" key="3">
    <source>
        <dbReference type="ARBA" id="ARBA00022630"/>
    </source>
</evidence>
<reference evidence="7 8" key="1">
    <citation type="submission" date="2017-04" db="EMBL/GenBank/DDBJ databases">
        <authorList>
            <person name="Afonso C.L."/>
            <person name="Miller P.J."/>
            <person name="Scott M.A."/>
            <person name="Spackman E."/>
            <person name="Goraichik I."/>
            <person name="Dimitrov K.M."/>
            <person name="Suarez D.L."/>
            <person name="Swayne D.E."/>
        </authorList>
    </citation>
    <scope>NUCLEOTIDE SEQUENCE [LARGE SCALE GENOMIC DNA]</scope>
    <source>
        <strain evidence="7 8">LMG26642</strain>
    </source>
</reference>
<organism evidence="7 8">
    <name type="scientific">Carnobacterium iners</name>
    <dbReference type="NCBI Taxonomy" id="1073423"/>
    <lineage>
        <taxon>Bacteria</taxon>
        <taxon>Bacillati</taxon>
        <taxon>Bacillota</taxon>
        <taxon>Bacilli</taxon>
        <taxon>Lactobacillales</taxon>
        <taxon>Carnobacteriaceae</taxon>
        <taxon>Carnobacterium</taxon>
    </lineage>
</organism>
<keyword evidence="3" id="KW-0285">Flavoprotein</keyword>
<dbReference type="PANTHER" id="PTHR42913">
    <property type="entry name" value="APOPTOSIS-INDUCING FACTOR 1"/>
    <property type="match status" value="1"/>
</dbReference>
<dbReference type="Pfam" id="PF07992">
    <property type="entry name" value="Pyr_redox_2"/>
    <property type="match status" value="1"/>
</dbReference>
<evidence type="ECO:0000259" key="6">
    <source>
        <dbReference type="Pfam" id="PF07992"/>
    </source>
</evidence>
<dbReference type="PANTHER" id="PTHR42913:SF9">
    <property type="entry name" value="SLR1591 PROTEIN"/>
    <property type="match status" value="1"/>
</dbReference>